<comment type="caution">
    <text evidence="7">The sequence shown here is derived from an EMBL/GenBank/DDBJ whole genome shotgun (WGS) entry which is preliminary data.</text>
</comment>
<dbReference type="RefSeq" id="XP_045964400.1">
    <property type="nucleotide sequence ID" value="XM_046096897.1"/>
</dbReference>
<sequence length="679" mass="74403">MATGDTAPPLTILPPAIEPLSDDDDGSSPLSDLGGSQNDLDLPEESPEVHHDDGTEDEDEDDEDDDANDTEAETERLFPTPQNPTRHTDALAGAHAFERTPTKLRQGIRVDDDEDEPLSELQGSFTSSPPRPHSSGPPTAEKLPSPTLDILADAAAAQDTEARKRKRTSPPADAPEDDLPARKRSASPLRVSQPDQDGDVAMADDEEPSTNSGEETIVEPTANEGRDGQTDDLDAEAQIEEESRARKPRTVSKKRKSPRAESDEPPEEPADGITAEEDGARTGDDEHTGADVDGEAEAAQRTEEERTKHGLTYGVPNKLTQSLVERKRAALDGLTSIERQFAIFRERLYEERLDQLNREEAMLKADIPTHPDYIAMMECIDTRKDDKLRIAENEFHLNIGTLGRWAVARRAQIHSQYYQDVRETRERIIGELGQYWYAIQHERRKHANNVHDFGLRFPQAPAQRVRDALAYNKEVAILSGVAKYEGMPAAPDMRGASSQELDDDFEAMNLQRGRGPVPQAREPGRSFISDLRGIPPFGPGLGSAAEQFIEQNAWANPHHPSNAHLLQRQHSQQEPRRRSPPAEAPGGRRHSQQHPFSSSTISTTSNYAPYNGNSTTANRMPRAPTTSPETTRAASLLEQTSIRSMKAAATAAAAAAAAAAEAEQGRAVKRETAPPVGGF</sequence>
<keyword evidence="5" id="KW-0539">Nucleus</keyword>
<feature type="compositionally biased region" description="Acidic residues" evidence="6">
    <location>
        <begin position="54"/>
        <end position="72"/>
    </location>
</feature>
<dbReference type="GO" id="GO:0005654">
    <property type="term" value="C:nucleoplasm"/>
    <property type="evidence" value="ECO:0007669"/>
    <property type="project" value="UniProtKB-ARBA"/>
</dbReference>
<evidence type="ECO:0000256" key="3">
    <source>
        <dbReference type="ARBA" id="ARBA00023015"/>
    </source>
</evidence>
<evidence type="ECO:0000256" key="5">
    <source>
        <dbReference type="ARBA" id="ARBA00023242"/>
    </source>
</evidence>
<name>A0A9P8UYI3_9PEZI</name>
<organism evidence="7 8">
    <name type="scientific">Truncatella angustata</name>
    <dbReference type="NCBI Taxonomy" id="152316"/>
    <lineage>
        <taxon>Eukaryota</taxon>
        <taxon>Fungi</taxon>
        <taxon>Dikarya</taxon>
        <taxon>Ascomycota</taxon>
        <taxon>Pezizomycotina</taxon>
        <taxon>Sordariomycetes</taxon>
        <taxon>Xylariomycetidae</taxon>
        <taxon>Amphisphaeriales</taxon>
        <taxon>Sporocadaceae</taxon>
        <taxon>Truncatella</taxon>
    </lineage>
</organism>
<dbReference type="Gene3D" id="1.20.5.1500">
    <property type="match status" value="1"/>
</dbReference>
<accession>A0A9P8UYI3</accession>
<keyword evidence="4" id="KW-0804">Transcription</keyword>
<evidence type="ECO:0000256" key="2">
    <source>
        <dbReference type="ARBA" id="ARBA00022491"/>
    </source>
</evidence>
<dbReference type="OrthoDB" id="20886at2759"/>
<feature type="compositionally biased region" description="Acidic residues" evidence="6">
    <location>
        <begin position="230"/>
        <end position="240"/>
    </location>
</feature>
<dbReference type="GO" id="GO:0010468">
    <property type="term" value="P:regulation of gene expression"/>
    <property type="evidence" value="ECO:0007669"/>
    <property type="project" value="UniProtKB-ARBA"/>
</dbReference>
<feature type="region of interest" description="Disordered" evidence="6">
    <location>
        <begin position="1"/>
        <end position="313"/>
    </location>
</feature>
<feature type="compositionally biased region" description="Acidic residues" evidence="6">
    <location>
        <begin position="196"/>
        <end position="208"/>
    </location>
</feature>
<dbReference type="SMART" id="SM01401">
    <property type="entry name" value="Sds3"/>
    <property type="match status" value="1"/>
</dbReference>
<feature type="compositionally biased region" description="Low complexity" evidence="6">
    <location>
        <begin position="27"/>
        <end position="36"/>
    </location>
</feature>
<gene>
    <name evidence="7" type="ORF">BKA67DRAFT_46574</name>
</gene>
<keyword evidence="3" id="KW-0805">Transcription regulation</keyword>
<dbReference type="GeneID" id="70125789"/>
<keyword evidence="2" id="KW-0678">Repressor</keyword>
<reference evidence="7" key="1">
    <citation type="journal article" date="2021" name="Nat. Commun.">
        <title>Genetic determinants of endophytism in the Arabidopsis root mycobiome.</title>
        <authorList>
            <person name="Mesny F."/>
            <person name="Miyauchi S."/>
            <person name="Thiergart T."/>
            <person name="Pickel B."/>
            <person name="Atanasova L."/>
            <person name="Karlsson M."/>
            <person name="Huettel B."/>
            <person name="Barry K.W."/>
            <person name="Haridas S."/>
            <person name="Chen C."/>
            <person name="Bauer D."/>
            <person name="Andreopoulos W."/>
            <person name="Pangilinan J."/>
            <person name="LaButti K."/>
            <person name="Riley R."/>
            <person name="Lipzen A."/>
            <person name="Clum A."/>
            <person name="Drula E."/>
            <person name="Henrissat B."/>
            <person name="Kohler A."/>
            <person name="Grigoriev I.V."/>
            <person name="Martin F.M."/>
            <person name="Hacquard S."/>
        </authorList>
    </citation>
    <scope>NUCLEOTIDE SEQUENCE</scope>
    <source>
        <strain evidence="7">MPI-SDFR-AT-0073</strain>
    </source>
</reference>
<feature type="compositionally biased region" description="Basic residues" evidence="6">
    <location>
        <begin position="246"/>
        <end position="257"/>
    </location>
</feature>
<feature type="region of interest" description="Disordered" evidence="6">
    <location>
        <begin position="566"/>
        <end position="632"/>
    </location>
</feature>
<dbReference type="InterPro" id="IPR013907">
    <property type="entry name" value="Sds3"/>
</dbReference>
<dbReference type="PANTHER" id="PTHR21964">
    <property type="entry name" value="BREAST CANCER METASTASIS-SUPPRESSOR 1"/>
    <property type="match status" value="1"/>
</dbReference>
<evidence type="ECO:0000256" key="6">
    <source>
        <dbReference type="SAM" id="MobiDB-lite"/>
    </source>
</evidence>
<evidence type="ECO:0000313" key="8">
    <source>
        <dbReference type="Proteomes" id="UP000758603"/>
    </source>
</evidence>
<dbReference type="Proteomes" id="UP000758603">
    <property type="component" value="Unassembled WGS sequence"/>
</dbReference>
<protein>
    <submittedName>
        <fullName evidence="7">Sds3-like-domain-containing protein</fullName>
    </submittedName>
</protein>
<feature type="compositionally biased region" description="Basic and acidic residues" evidence="6">
    <location>
        <begin position="278"/>
        <end position="290"/>
    </location>
</feature>
<feature type="compositionally biased region" description="Acidic residues" evidence="6">
    <location>
        <begin position="263"/>
        <end position="277"/>
    </location>
</feature>
<dbReference type="EMBL" id="JAGPXC010000001">
    <property type="protein sequence ID" value="KAH6660269.1"/>
    <property type="molecule type" value="Genomic_DNA"/>
</dbReference>
<dbReference type="Pfam" id="PF08598">
    <property type="entry name" value="Sds3"/>
    <property type="match status" value="1"/>
</dbReference>
<evidence type="ECO:0000256" key="1">
    <source>
        <dbReference type="ARBA" id="ARBA00004123"/>
    </source>
</evidence>
<feature type="compositionally biased region" description="Basic and acidic residues" evidence="6">
    <location>
        <begin position="298"/>
        <end position="308"/>
    </location>
</feature>
<keyword evidence="8" id="KW-1185">Reference proteome</keyword>
<evidence type="ECO:0000313" key="7">
    <source>
        <dbReference type="EMBL" id="KAH6660269.1"/>
    </source>
</evidence>
<proteinExistence type="predicted"/>
<comment type="subcellular location">
    <subcellularLocation>
        <location evidence="1">Nucleus</location>
    </subcellularLocation>
</comment>
<feature type="compositionally biased region" description="Polar residues" evidence="6">
    <location>
        <begin position="593"/>
        <end position="632"/>
    </location>
</feature>
<evidence type="ECO:0000256" key="4">
    <source>
        <dbReference type="ARBA" id="ARBA00023163"/>
    </source>
</evidence>
<dbReference type="AlphaFoldDB" id="A0A9P8UYI3"/>